<feature type="region of interest" description="Disordered" evidence="1">
    <location>
        <begin position="1"/>
        <end position="75"/>
    </location>
</feature>
<organism evidence="2 3">
    <name type="scientific">Dryococelus australis</name>
    <dbReference type="NCBI Taxonomy" id="614101"/>
    <lineage>
        <taxon>Eukaryota</taxon>
        <taxon>Metazoa</taxon>
        <taxon>Ecdysozoa</taxon>
        <taxon>Arthropoda</taxon>
        <taxon>Hexapoda</taxon>
        <taxon>Insecta</taxon>
        <taxon>Pterygota</taxon>
        <taxon>Neoptera</taxon>
        <taxon>Polyneoptera</taxon>
        <taxon>Phasmatodea</taxon>
        <taxon>Verophasmatodea</taxon>
        <taxon>Anareolatae</taxon>
        <taxon>Phasmatidae</taxon>
        <taxon>Eurycanthinae</taxon>
        <taxon>Dryococelus</taxon>
    </lineage>
</organism>
<feature type="compositionally biased region" description="Low complexity" evidence="1">
    <location>
        <begin position="20"/>
        <end position="33"/>
    </location>
</feature>
<accession>A0ABQ9ILS2</accession>
<comment type="caution">
    <text evidence="2">The sequence shown here is derived from an EMBL/GenBank/DDBJ whole genome shotgun (WGS) entry which is preliminary data.</text>
</comment>
<evidence type="ECO:0000313" key="2">
    <source>
        <dbReference type="EMBL" id="KAJ8897276.1"/>
    </source>
</evidence>
<dbReference type="Proteomes" id="UP001159363">
    <property type="component" value="Chromosome 1"/>
</dbReference>
<feature type="compositionally biased region" description="Basic and acidic residues" evidence="1">
    <location>
        <begin position="45"/>
        <end position="75"/>
    </location>
</feature>
<gene>
    <name evidence="2" type="ORF">PR048_002622</name>
</gene>
<sequence length="75" mass="8271">MNESSQVEETLVLKGRSESEPGTSGSSGTTPSRKLNSEILTSTPLKEKLQEAEDKKENGLKRKPQNTKEENPMKP</sequence>
<keyword evidence="3" id="KW-1185">Reference proteome</keyword>
<proteinExistence type="predicted"/>
<evidence type="ECO:0000256" key="1">
    <source>
        <dbReference type="SAM" id="MobiDB-lite"/>
    </source>
</evidence>
<name>A0ABQ9ILS2_9NEOP</name>
<protein>
    <submittedName>
        <fullName evidence="2">Uncharacterized protein</fullName>
    </submittedName>
</protein>
<evidence type="ECO:0000313" key="3">
    <source>
        <dbReference type="Proteomes" id="UP001159363"/>
    </source>
</evidence>
<dbReference type="EMBL" id="JARBHB010000001">
    <property type="protein sequence ID" value="KAJ8897276.1"/>
    <property type="molecule type" value="Genomic_DNA"/>
</dbReference>
<reference evidence="2 3" key="1">
    <citation type="submission" date="2023-02" db="EMBL/GenBank/DDBJ databases">
        <title>LHISI_Scaffold_Assembly.</title>
        <authorList>
            <person name="Stuart O.P."/>
            <person name="Cleave R."/>
            <person name="Magrath M.J.L."/>
            <person name="Mikheyev A.S."/>
        </authorList>
    </citation>
    <scope>NUCLEOTIDE SEQUENCE [LARGE SCALE GENOMIC DNA]</scope>
    <source>
        <strain evidence="2">Daus_M_001</strain>
        <tissue evidence="2">Leg muscle</tissue>
    </source>
</reference>